<dbReference type="Proteomes" id="UP000558284">
    <property type="component" value="Unassembled WGS sequence"/>
</dbReference>
<evidence type="ECO:0000313" key="2">
    <source>
        <dbReference type="Proteomes" id="UP000558284"/>
    </source>
</evidence>
<reference evidence="1 2" key="1">
    <citation type="submission" date="2020-07" db="EMBL/GenBank/DDBJ databases">
        <title>Definition of the novel symbiovar canariense within Mesorhizobium novociceri, a new species of genus Mesorhizobium nodulating Cicer canariense in the Caldera de Taburiente National Park (La Palma, Canary Islands).</title>
        <authorList>
            <person name="Leon-Barrios M."/>
            <person name="Perez-Yepez J."/>
            <person name="Flores-Felix J.D."/>
            <person name="Ramirez-Baena M.H."/>
            <person name="Pulido-Suarez L."/>
            <person name="Igual J.M."/>
            <person name="Velazquez E."/>
            <person name="Peix A."/>
        </authorList>
    </citation>
    <scope>NUCLEOTIDE SEQUENCE [LARGE SCALE GENOMIC DNA]</scope>
    <source>
        <strain evidence="1 2">CCANP35</strain>
    </source>
</reference>
<proteinExistence type="predicted"/>
<organism evidence="1 2">
    <name type="scientific">Mesorhizobium neociceri</name>
    <dbReference type="NCBI Taxonomy" id="1307853"/>
    <lineage>
        <taxon>Bacteria</taxon>
        <taxon>Pseudomonadati</taxon>
        <taxon>Pseudomonadota</taxon>
        <taxon>Alphaproteobacteria</taxon>
        <taxon>Hyphomicrobiales</taxon>
        <taxon>Phyllobacteriaceae</taxon>
        <taxon>Mesorhizobium</taxon>
    </lineage>
</organism>
<name>A0A838B4H3_9HYPH</name>
<gene>
    <name evidence="1" type="ORF">H0241_15980</name>
</gene>
<dbReference type="EMBL" id="JACDTY010000007">
    <property type="protein sequence ID" value="MBA1141748.1"/>
    <property type="molecule type" value="Genomic_DNA"/>
</dbReference>
<keyword evidence="2" id="KW-1185">Reference proteome</keyword>
<dbReference type="RefSeq" id="WP_181058627.1">
    <property type="nucleotide sequence ID" value="NZ_JACDTY010000007.1"/>
</dbReference>
<protein>
    <submittedName>
        <fullName evidence="1">Uncharacterized protein</fullName>
    </submittedName>
</protein>
<comment type="caution">
    <text evidence="1">The sequence shown here is derived from an EMBL/GenBank/DDBJ whole genome shotgun (WGS) entry which is preliminary data.</text>
</comment>
<sequence length="216" mass="23436">MHSILVVTVAATDRSLLTVAERREAAGVEDGSQDTKLAALDLRNSAAIMTECDVAVGAGAEPTLRQETLTETFRGVDVQDLLLARHFNIEITSLIQDGETLAVEDDFVVDPESGLVARLVNDRPIRWCATKIVAVYKAGFAEVPGDLAEAAMDFMRLTLAERGRDPSLKSEVIDIPDVRRVERDFWVGAIPGQATESAVPEIVAGKLTRFYNPTVA</sequence>
<evidence type="ECO:0000313" key="1">
    <source>
        <dbReference type="EMBL" id="MBA1141748.1"/>
    </source>
</evidence>
<dbReference type="AlphaFoldDB" id="A0A838B4H3"/>
<accession>A0A838B4H3</accession>